<accession>A0A8T0HX39</accession>
<reference evidence="2" key="1">
    <citation type="submission" date="2020-06" db="EMBL/GenBank/DDBJ databases">
        <title>WGS assembly of Ceratodon purpureus strain R40.</title>
        <authorList>
            <person name="Carey S.B."/>
            <person name="Jenkins J."/>
            <person name="Shu S."/>
            <person name="Lovell J.T."/>
            <person name="Sreedasyam A."/>
            <person name="Maumus F."/>
            <person name="Tiley G.P."/>
            <person name="Fernandez-Pozo N."/>
            <person name="Barry K."/>
            <person name="Chen C."/>
            <person name="Wang M."/>
            <person name="Lipzen A."/>
            <person name="Daum C."/>
            <person name="Saski C.A."/>
            <person name="Payton A.C."/>
            <person name="Mcbreen J.C."/>
            <person name="Conrad R.E."/>
            <person name="Kollar L.M."/>
            <person name="Olsson S."/>
            <person name="Huttunen S."/>
            <person name="Landis J.B."/>
            <person name="Wickett N.J."/>
            <person name="Johnson M.G."/>
            <person name="Rensing S.A."/>
            <person name="Grimwood J."/>
            <person name="Schmutz J."/>
            <person name="Mcdaniel S.F."/>
        </authorList>
    </citation>
    <scope>NUCLEOTIDE SEQUENCE</scope>
    <source>
        <strain evidence="2">R40</strain>
    </source>
</reference>
<evidence type="ECO:0000313" key="2">
    <source>
        <dbReference type="EMBL" id="KAG0575235.1"/>
    </source>
</evidence>
<dbReference type="AlphaFoldDB" id="A0A8T0HX39"/>
<comment type="caution">
    <text evidence="2">The sequence shown here is derived from an EMBL/GenBank/DDBJ whole genome shotgun (WGS) entry which is preliminary data.</text>
</comment>
<sequence length="358" mass="40513">MASLSRERRVDHDDDHQTTRHQDSTAWREGGCLRRKLNGNEQSPTCQGFANTYKQVSPLNPIVHRIFFINLLGPTLNNNHAHTLHDARDTKSNGATKTNPNVELRNYHSRHVKTCNPRMLKISNMEYISACLQALYLSLLHKRICLPVSSRCCTHAARVDKIHRIGDCTSVVLGRELRFGATLLKKKIEAVSVKRRAAATLERWRFKIAMVERKIETASETRRVNAASVKRRTTAVQLRKLRATVPIRARELRLPEEAHAVEGATYQPTQLEQEPSKTVVDMSKTGKELSKPRKEVPKTEAELLKTKEERGDRRHHQGGETEVITRARKPKPRKEATPTAEEPTTPIVKGGAALDHIA</sequence>
<feature type="region of interest" description="Disordered" evidence="1">
    <location>
        <begin position="1"/>
        <end position="27"/>
    </location>
</feature>
<keyword evidence="3" id="KW-1185">Reference proteome</keyword>
<proteinExistence type="predicted"/>
<dbReference type="EMBL" id="CM026426">
    <property type="protein sequence ID" value="KAG0575235.1"/>
    <property type="molecule type" value="Genomic_DNA"/>
</dbReference>
<dbReference type="Proteomes" id="UP000822688">
    <property type="component" value="Chromosome V"/>
</dbReference>
<feature type="compositionally biased region" description="Basic and acidic residues" evidence="1">
    <location>
        <begin position="284"/>
        <end position="325"/>
    </location>
</feature>
<organism evidence="2 3">
    <name type="scientific">Ceratodon purpureus</name>
    <name type="common">Fire moss</name>
    <name type="synonym">Dicranum purpureum</name>
    <dbReference type="NCBI Taxonomy" id="3225"/>
    <lineage>
        <taxon>Eukaryota</taxon>
        <taxon>Viridiplantae</taxon>
        <taxon>Streptophyta</taxon>
        <taxon>Embryophyta</taxon>
        <taxon>Bryophyta</taxon>
        <taxon>Bryophytina</taxon>
        <taxon>Bryopsida</taxon>
        <taxon>Dicranidae</taxon>
        <taxon>Pseudoditrichales</taxon>
        <taxon>Ditrichaceae</taxon>
        <taxon>Ceratodon</taxon>
    </lineage>
</organism>
<evidence type="ECO:0000256" key="1">
    <source>
        <dbReference type="SAM" id="MobiDB-lite"/>
    </source>
</evidence>
<protein>
    <submittedName>
        <fullName evidence="2">Uncharacterized protein</fullName>
    </submittedName>
</protein>
<evidence type="ECO:0000313" key="3">
    <source>
        <dbReference type="Proteomes" id="UP000822688"/>
    </source>
</evidence>
<gene>
    <name evidence="2" type="ORF">KC19_VG329000</name>
</gene>
<feature type="compositionally biased region" description="Low complexity" evidence="1">
    <location>
        <begin position="337"/>
        <end position="346"/>
    </location>
</feature>
<name>A0A8T0HX39_CERPU</name>
<feature type="region of interest" description="Disordered" evidence="1">
    <location>
        <begin position="260"/>
        <end position="358"/>
    </location>
</feature>
<feature type="compositionally biased region" description="Basic and acidic residues" evidence="1">
    <location>
        <begin position="1"/>
        <end position="23"/>
    </location>
</feature>